<keyword evidence="2" id="KW-1185">Reference proteome</keyword>
<dbReference type="AlphaFoldDB" id="A0A7Y9EJD8"/>
<dbReference type="Proteomes" id="UP000529783">
    <property type="component" value="Unassembled WGS sequence"/>
</dbReference>
<proteinExistence type="predicted"/>
<name>A0A7Y9EJD8_9ACTN</name>
<sequence length="31" mass="3590">MSDVRDLLVEKLRRDAENEEKCRAKAEKVAS</sequence>
<comment type="caution">
    <text evidence="1">The sequence shown here is derived from an EMBL/GenBank/DDBJ whole genome shotgun (WGS) entry which is preliminary data.</text>
</comment>
<evidence type="ECO:0000313" key="1">
    <source>
        <dbReference type="EMBL" id="NYD48885.1"/>
    </source>
</evidence>
<protein>
    <submittedName>
        <fullName evidence="1">Uncharacterized protein</fullName>
    </submittedName>
</protein>
<evidence type="ECO:0000313" key="2">
    <source>
        <dbReference type="Proteomes" id="UP000529783"/>
    </source>
</evidence>
<reference evidence="1 2" key="1">
    <citation type="submission" date="2020-07" db="EMBL/GenBank/DDBJ databases">
        <title>Sequencing the genomes of 1000 actinobacteria strains.</title>
        <authorList>
            <person name="Klenk H.-P."/>
        </authorList>
    </citation>
    <scope>NUCLEOTIDE SEQUENCE [LARGE SCALE GENOMIC DNA]</scope>
    <source>
        <strain evidence="1 2">DSM 40398</strain>
    </source>
</reference>
<organism evidence="1 2">
    <name type="scientific">Actinomadura luteofluorescens</name>
    <dbReference type="NCBI Taxonomy" id="46163"/>
    <lineage>
        <taxon>Bacteria</taxon>
        <taxon>Bacillati</taxon>
        <taxon>Actinomycetota</taxon>
        <taxon>Actinomycetes</taxon>
        <taxon>Streptosporangiales</taxon>
        <taxon>Thermomonosporaceae</taxon>
        <taxon>Actinomadura</taxon>
    </lineage>
</organism>
<dbReference type="EMBL" id="JACCBA010000001">
    <property type="protein sequence ID" value="NYD48885.1"/>
    <property type="molecule type" value="Genomic_DNA"/>
</dbReference>
<gene>
    <name evidence="1" type="ORF">BJY14_004868</name>
</gene>
<accession>A0A7Y9EJD8</accession>